<evidence type="ECO:0000313" key="4">
    <source>
        <dbReference type="EMBL" id="KAJ8424428.1"/>
    </source>
</evidence>
<protein>
    <submittedName>
        <fullName evidence="4">Uncharacterized protein</fullName>
    </submittedName>
</protein>
<evidence type="ECO:0000256" key="2">
    <source>
        <dbReference type="ARBA" id="ARBA00022448"/>
    </source>
</evidence>
<dbReference type="InterPro" id="IPR002842">
    <property type="entry name" value="ATPase_V1_Esu"/>
</dbReference>
<organism evidence="4 5">
    <name type="scientific">Carnegiea gigantea</name>
    <dbReference type="NCBI Taxonomy" id="171969"/>
    <lineage>
        <taxon>Eukaryota</taxon>
        <taxon>Viridiplantae</taxon>
        <taxon>Streptophyta</taxon>
        <taxon>Embryophyta</taxon>
        <taxon>Tracheophyta</taxon>
        <taxon>Spermatophyta</taxon>
        <taxon>Magnoliopsida</taxon>
        <taxon>eudicotyledons</taxon>
        <taxon>Gunneridae</taxon>
        <taxon>Pentapetalae</taxon>
        <taxon>Caryophyllales</taxon>
        <taxon>Cactineae</taxon>
        <taxon>Cactaceae</taxon>
        <taxon>Cactoideae</taxon>
        <taxon>Echinocereeae</taxon>
        <taxon>Carnegiea</taxon>
    </lineage>
</organism>
<keyword evidence="5" id="KW-1185">Reference proteome</keyword>
<evidence type="ECO:0000256" key="1">
    <source>
        <dbReference type="ARBA" id="ARBA00005901"/>
    </source>
</evidence>
<dbReference type="OrthoDB" id="10263003at2759"/>
<accession>A0A9Q1JM16</accession>
<comment type="similarity">
    <text evidence="1">Belongs to the V-ATPase E subunit family.</text>
</comment>
<sequence>MVAVQKKEQGLARDEAANMRLFMYGQIAKKAKDIKALAAGALIKLHTDEVEVQVQEFNLEKLPLVEAEKKKIKQEYERKGQTGGGSQEDLDLQLKASLSASRQDAYSMQLNTSRLKVLQAQDDLVNGMKEAAAKALVNLSDDKKAYRKIIQGLIMLGFPSNLADTNNHNNFN</sequence>
<proteinExistence type="inferred from homology"/>
<keyword evidence="2" id="KW-0813">Transport</keyword>
<dbReference type="Pfam" id="PF01991">
    <property type="entry name" value="vATP-synt_E"/>
    <property type="match status" value="1"/>
</dbReference>
<dbReference type="EMBL" id="JAKOGI010001681">
    <property type="protein sequence ID" value="KAJ8424428.1"/>
    <property type="molecule type" value="Genomic_DNA"/>
</dbReference>
<evidence type="ECO:0000313" key="5">
    <source>
        <dbReference type="Proteomes" id="UP001153076"/>
    </source>
</evidence>
<gene>
    <name evidence="4" type="ORF">Cgig2_010657</name>
</gene>
<reference evidence="4" key="1">
    <citation type="submission" date="2022-04" db="EMBL/GenBank/DDBJ databases">
        <title>Carnegiea gigantea Genome sequencing and assembly v2.</title>
        <authorList>
            <person name="Copetti D."/>
            <person name="Sanderson M.J."/>
            <person name="Burquez A."/>
            <person name="Wojciechowski M.F."/>
        </authorList>
    </citation>
    <scope>NUCLEOTIDE SEQUENCE</scope>
    <source>
        <strain evidence="4">SGP5-SGP5p</strain>
        <tissue evidence="4">Aerial part</tissue>
    </source>
</reference>
<dbReference type="GO" id="GO:0046961">
    <property type="term" value="F:proton-transporting ATPase activity, rotational mechanism"/>
    <property type="evidence" value="ECO:0007669"/>
    <property type="project" value="InterPro"/>
</dbReference>
<dbReference type="AlphaFoldDB" id="A0A9Q1JM16"/>
<comment type="caution">
    <text evidence="4">The sequence shown here is derived from an EMBL/GenBank/DDBJ whole genome shotgun (WGS) entry which is preliminary data.</text>
</comment>
<keyword evidence="3" id="KW-0406">Ion transport</keyword>
<dbReference type="PANTHER" id="PTHR45715">
    <property type="entry name" value="ATPASE H+-TRANSPORTING V1 SUBUNIT E1A-RELATED"/>
    <property type="match status" value="1"/>
</dbReference>
<dbReference type="Proteomes" id="UP001153076">
    <property type="component" value="Unassembled WGS sequence"/>
</dbReference>
<dbReference type="GO" id="GO:0033178">
    <property type="term" value="C:proton-transporting two-sector ATPase complex, catalytic domain"/>
    <property type="evidence" value="ECO:0007669"/>
    <property type="project" value="InterPro"/>
</dbReference>
<evidence type="ECO:0000256" key="3">
    <source>
        <dbReference type="ARBA" id="ARBA00023065"/>
    </source>
</evidence>
<name>A0A9Q1JM16_9CARY</name>